<evidence type="ECO:0000256" key="1">
    <source>
        <dbReference type="SAM" id="MobiDB-lite"/>
    </source>
</evidence>
<feature type="region of interest" description="Disordered" evidence="1">
    <location>
        <begin position="135"/>
        <end position="162"/>
    </location>
</feature>
<reference evidence="2" key="1">
    <citation type="submission" date="2021-02" db="EMBL/GenBank/DDBJ databases">
        <authorList>
            <person name="Palmer J.M."/>
        </authorList>
    </citation>
    <scope>NUCLEOTIDE SEQUENCE</scope>
    <source>
        <strain evidence="2">SCRP734</strain>
    </source>
</reference>
<gene>
    <name evidence="2" type="ORF">PHYPSEUDO_004110</name>
</gene>
<protein>
    <recommendedName>
        <fullName evidence="4">Myb-like domain-containing protein</fullName>
    </recommendedName>
</protein>
<dbReference type="EMBL" id="JAGDFM010000019">
    <property type="protein sequence ID" value="KAG7391608.1"/>
    <property type="molecule type" value="Genomic_DNA"/>
</dbReference>
<dbReference type="OrthoDB" id="111186at2759"/>
<organism evidence="2 3">
    <name type="scientific">Phytophthora pseudosyringae</name>
    <dbReference type="NCBI Taxonomy" id="221518"/>
    <lineage>
        <taxon>Eukaryota</taxon>
        <taxon>Sar</taxon>
        <taxon>Stramenopiles</taxon>
        <taxon>Oomycota</taxon>
        <taxon>Peronosporomycetes</taxon>
        <taxon>Peronosporales</taxon>
        <taxon>Peronosporaceae</taxon>
        <taxon>Phytophthora</taxon>
    </lineage>
</organism>
<dbReference type="Proteomes" id="UP000694044">
    <property type="component" value="Unassembled WGS sequence"/>
</dbReference>
<feature type="region of interest" description="Disordered" evidence="1">
    <location>
        <begin position="106"/>
        <end position="125"/>
    </location>
</feature>
<comment type="caution">
    <text evidence="2">The sequence shown here is derived from an EMBL/GenBank/DDBJ whole genome shotgun (WGS) entry which is preliminary data.</text>
</comment>
<dbReference type="CDD" id="cd00167">
    <property type="entry name" value="SANT"/>
    <property type="match status" value="1"/>
</dbReference>
<evidence type="ECO:0000313" key="3">
    <source>
        <dbReference type="Proteomes" id="UP000694044"/>
    </source>
</evidence>
<evidence type="ECO:0000313" key="2">
    <source>
        <dbReference type="EMBL" id="KAG7391608.1"/>
    </source>
</evidence>
<proteinExistence type="predicted"/>
<keyword evidence="3" id="KW-1185">Reference proteome</keyword>
<accession>A0A8T1WGB8</accession>
<dbReference type="InterPro" id="IPR001005">
    <property type="entry name" value="SANT/Myb"/>
</dbReference>
<evidence type="ECO:0008006" key="4">
    <source>
        <dbReference type="Google" id="ProtNLM"/>
    </source>
</evidence>
<dbReference type="AlphaFoldDB" id="A0A8T1WGB8"/>
<feature type="compositionally biased region" description="Low complexity" evidence="1">
    <location>
        <begin position="111"/>
        <end position="124"/>
    </location>
</feature>
<name>A0A8T1WGB8_9STRA</name>
<sequence length="288" mass="31387">MAHLFINLLTAPRAMISKKVHDELMSVRRVLQYLPVSPSTEYGWTPHERQLFWVALDRFPRGPWTAIAEFIGTKSTRQAMTHGQKMRQKLQRWVTRLQRNPNARSLMDGATVTPTSSFSTSTDTNVAVSTPRSLAVASVTPSGHGHSSARKQSTSNTIPDGDGLCVVVDDKHEGIRRGQNEEFNGKSCSDSISVQVESTQASSSSRAFGYSGCASITNLQMLFEPHAPTPAPAFPAAAPIGFGETKHNEVCTAPYPIDEAQVPGRNLLDELADALWNDHVGERNGSSS</sequence>